<dbReference type="InterPro" id="IPR016032">
    <property type="entry name" value="Sig_transdc_resp-reg_C-effctor"/>
</dbReference>
<dbReference type="InterPro" id="IPR005158">
    <property type="entry name" value="BTAD"/>
</dbReference>
<dbReference type="SMART" id="SM01043">
    <property type="entry name" value="BTAD"/>
    <property type="match status" value="1"/>
</dbReference>
<dbReference type="InterPro" id="IPR019734">
    <property type="entry name" value="TPR_rpt"/>
</dbReference>
<feature type="domain" description="OmpR/PhoB-type" evidence="7">
    <location>
        <begin position="1"/>
        <end position="92"/>
    </location>
</feature>
<dbReference type="InterPro" id="IPR051677">
    <property type="entry name" value="AfsR-DnrI-RedD_regulator"/>
</dbReference>
<accession>A0ABY8XEJ4</accession>
<dbReference type="InterPro" id="IPR001867">
    <property type="entry name" value="OmpR/PhoB-type_DNA-bd"/>
</dbReference>
<dbReference type="PANTHER" id="PTHR35807">
    <property type="entry name" value="TRANSCRIPTIONAL REGULATOR REDD-RELATED"/>
    <property type="match status" value="1"/>
</dbReference>
<evidence type="ECO:0000256" key="4">
    <source>
        <dbReference type="ARBA" id="ARBA00023163"/>
    </source>
</evidence>
<dbReference type="InterPro" id="IPR027417">
    <property type="entry name" value="P-loop_NTPase"/>
</dbReference>
<keyword evidence="4" id="KW-0804">Transcription</keyword>
<gene>
    <name evidence="8" type="ORF">QP939_34905</name>
</gene>
<keyword evidence="3 6" id="KW-0238">DNA-binding</keyword>
<keyword evidence="2" id="KW-0805">Transcription regulation</keyword>
<evidence type="ECO:0000256" key="6">
    <source>
        <dbReference type="PROSITE-ProRule" id="PRU01091"/>
    </source>
</evidence>
<dbReference type="Gene3D" id="1.25.40.10">
    <property type="entry name" value="Tetratricopeptide repeat domain"/>
    <property type="match status" value="2"/>
</dbReference>
<dbReference type="PANTHER" id="PTHR35807:SF1">
    <property type="entry name" value="TRANSCRIPTIONAL REGULATOR REDD"/>
    <property type="match status" value="1"/>
</dbReference>
<feature type="repeat" description="TPR" evidence="5">
    <location>
        <begin position="744"/>
        <end position="777"/>
    </location>
</feature>
<name>A0ABY8XEJ4_9PSEU</name>
<dbReference type="SUPFAM" id="SSF48452">
    <property type="entry name" value="TPR-like"/>
    <property type="match status" value="2"/>
</dbReference>
<dbReference type="PROSITE" id="PS51755">
    <property type="entry name" value="OMPR_PHOB"/>
    <property type="match status" value="1"/>
</dbReference>
<dbReference type="EMBL" id="CP127173">
    <property type="protein sequence ID" value="WIV54034.1"/>
    <property type="molecule type" value="Genomic_DNA"/>
</dbReference>
<evidence type="ECO:0000256" key="3">
    <source>
        <dbReference type="ARBA" id="ARBA00023125"/>
    </source>
</evidence>
<dbReference type="SUPFAM" id="SSF52540">
    <property type="entry name" value="P-loop containing nucleoside triphosphate hydrolases"/>
    <property type="match status" value="1"/>
</dbReference>
<sequence>MGMGFRVLGPVEAIADGTVVPTDGERPRVVLAGLLTHPGQRVSVAQLTRWLWDDDGPRNARAAIQTYVSRLRRALGTADVLRTEQGGYRLAVADDAVDLTRFRAAAARGWAAADRGEHADAVAAFDAALAEWSGEPLSNVESEVLRRDVVTALREEALAVREARADALLALGQSRRLVAELTELGARHPMRERVHEQLMVALYREGRQADALAVFDRVRAALDDELGLVPGPGLRAVRQSVITADPALDRSAGPEPVVPRQLPADVSGFTARDRELAQLRALVPPATDTAVALLEGAAGVGRSALAVHFAHQVAGEFPDGQLFLELAGFGPVAPADPGVLLTRLLRAIGVAGEEVPGVLDDRAALWRSRTAGRRFLVVLDDARDSAQVRPLLPGPGCLVLVTSRRRLGGLITRHGARPVTLRPFGERDGGALLGGLLTGAVALPGTAAWRRALELCAGLPLAIRILGERVNRQAGRSLEKVVAEFDEDTGLRGFTLDDGEESDLGALFAYSYAALPGPAARLFRLLGLHPIGGISVRSAAALAAVDPPEARRLLHQLAVAHLAEQRRPDRWDLHDLLRDYAAGLVAADEEAEAATTRLLDWYAACAVNAFDASRPYLAPEGADGPAVEHFAGTDESAEWVLAEQANLVQAIAKAYETGLDRQAWQIARPMAHVFLMCGECELFIETHRTGLAAAVRSGDRVGEAWMRNGLGLALRCTGDLEPALAEFEAALAAWRELSSVDGESICLFNLATAYTALDRHEEALRAAYQSLELAPRSGNPISVAAANGVLGDILVNVGRPAEALVHAERALAICEEEQATWEIGEARHGHGRALLGLGRHAEAACSLDAAVQIAREVGSSALECGALCDLTRAHVLLGNTGRARELRAELDALVARNPVVAVDYGRHFEQLAAVEAAG</sequence>
<evidence type="ECO:0000256" key="1">
    <source>
        <dbReference type="ARBA" id="ARBA00005820"/>
    </source>
</evidence>
<dbReference type="PROSITE" id="PS50005">
    <property type="entry name" value="TPR"/>
    <property type="match status" value="1"/>
</dbReference>
<dbReference type="Gene3D" id="3.40.50.300">
    <property type="entry name" value="P-loop containing nucleotide triphosphate hydrolases"/>
    <property type="match status" value="1"/>
</dbReference>
<dbReference type="InterPro" id="IPR036388">
    <property type="entry name" value="WH-like_DNA-bd_sf"/>
</dbReference>
<evidence type="ECO:0000313" key="8">
    <source>
        <dbReference type="EMBL" id="WIV54034.1"/>
    </source>
</evidence>
<dbReference type="SMART" id="SM00862">
    <property type="entry name" value="Trans_reg_C"/>
    <property type="match status" value="1"/>
</dbReference>
<reference evidence="8 9" key="1">
    <citation type="submission" date="2023-06" db="EMBL/GenBank/DDBJ databases">
        <authorList>
            <person name="Oyuntsetseg B."/>
            <person name="Kim S.B."/>
        </authorList>
    </citation>
    <scope>NUCLEOTIDE SEQUENCE [LARGE SCALE GENOMIC DNA]</scope>
    <source>
        <strain evidence="8 9">2-2</strain>
    </source>
</reference>
<dbReference type="Proteomes" id="UP001227101">
    <property type="component" value="Chromosome"/>
</dbReference>
<dbReference type="Pfam" id="PF00486">
    <property type="entry name" value="Trans_reg_C"/>
    <property type="match status" value="1"/>
</dbReference>
<organism evidence="8 9">
    <name type="scientific">Amycolatopsis nalaikhensis</name>
    <dbReference type="NCBI Taxonomy" id="715472"/>
    <lineage>
        <taxon>Bacteria</taxon>
        <taxon>Bacillati</taxon>
        <taxon>Actinomycetota</taxon>
        <taxon>Actinomycetes</taxon>
        <taxon>Pseudonocardiales</taxon>
        <taxon>Pseudonocardiaceae</taxon>
        <taxon>Amycolatopsis</taxon>
    </lineage>
</organism>
<evidence type="ECO:0000259" key="7">
    <source>
        <dbReference type="PROSITE" id="PS51755"/>
    </source>
</evidence>
<dbReference type="SMART" id="SM00028">
    <property type="entry name" value="TPR"/>
    <property type="match status" value="5"/>
</dbReference>
<keyword evidence="9" id="KW-1185">Reference proteome</keyword>
<dbReference type="PRINTS" id="PR00364">
    <property type="entry name" value="DISEASERSIST"/>
</dbReference>
<dbReference type="SUPFAM" id="SSF46894">
    <property type="entry name" value="C-terminal effector domain of the bipartite response regulators"/>
    <property type="match status" value="1"/>
</dbReference>
<dbReference type="RefSeq" id="WP_285450580.1">
    <property type="nucleotide sequence ID" value="NZ_CP127173.1"/>
</dbReference>
<evidence type="ECO:0000313" key="9">
    <source>
        <dbReference type="Proteomes" id="UP001227101"/>
    </source>
</evidence>
<dbReference type="CDD" id="cd15831">
    <property type="entry name" value="BTAD"/>
    <property type="match status" value="1"/>
</dbReference>
<proteinExistence type="inferred from homology"/>
<dbReference type="InterPro" id="IPR011990">
    <property type="entry name" value="TPR-like_helical_dom_sf"/>
</dbReference>
<protein>
    <submittedName>
        <fullName evidence="8">BTAD domain-containing putative transcriptional regulator</fullName>
    </submittedName>
</protein>
<dbReference type="Gene3D" id="1.10.10.10">
    <property type="entry name" value="Winged helix-like DNA-binding domain superfamily/Winged helix DNA-binding domain"/>
    <property type="match status" value="1"/>
</dbReference>
<comment type="similarity">
    <text evidence="1">Belongs to the AfsR/DnrI/RedD regulatory family.</text>
</comment>
<evidence type="ECO:0000256" key="2">
    <source>
        <dbReference type="ARBA" id="ARBA00023015"/>
    </source>
</evidence>
<keyword evidence="5" id="KW-0802">TPR repeat</keyword>
<dbReference type="Pfam" id="PF03704">
    <property type="entry name" value="BTAD"/>
    <property type="match status" value="1"/>
</dbReference>
<dbReference type="Pfam" id="PF13424">
    <property type="entry name" value="TPR_12"/>
    <property type="match status" value="2"/>
</dbReference>
<feature type="DNA-binding region" description="OmpR/PhoB-type" evidence="6">
    <location>
        <begin position="1"/>
        <end position="92"/>
    </location>
</feature>
<evidence type="ECO:0000256" key="5">
    <source>
        <dbReference type="PROSITE-ProRule" id="PRU00339"/>
    </source>
</evidence>